<dbReference type="GO" id="GO:0016020">
    <property type="term" value="C:membrane"/>
    <property type="evidence" value="ECO:0007669"/>
    <property type="project" value="UniProtKB-SubCell"/>
</dbReference>
<gene>
    <name evidence="8" type="ORF">J4Q44_G00215360</name>
</gene>
<dbReference type="PANTHER" id="PTHR48177">
    <property type="entry name" value="TRANSMEMBRANE PROTEIN 189"/>
    <property type="match status" value="1"/>
</dbReference>
<evidence type="ECO:0000256" key="3">
    <source>
        <dbReference type="ARBA" id="ARBA00022692"/>
    </source>
</evidence>
<accession>A0AAN8LDB2</accession>
<dbReference type="EMBL" id="JAGTTL010000019">
    <property type="protein sequence ID" value="KAK6308265.1"/>
    <property type="molecule type" value="Genomic_DNA"/>
</dbReference>
<evidence type="ECO:0000259" key="7">
    <source>
        <dbReference type="Pfam" id="PF10520"/>
    </source>
</evidence>
<keyword evidence="4 6" id="KW-1133">Transmembrane helix</keyword>
<evidence type="ECO:0000256" key="4">
    <source>
        <dbReference type="ARBA" id="ARBA00022989"/>
    </source>
</evidence>
<name>A0AAN8LDB2_9TELE</name>
<dbReference type="GO" id="GO:0016491">
    <property type="term" value="F:oxidoreductase activity"/>
    <property type="evidence" value="ECO:0007669"/>
    <property type="project" value="TreeGrafter"/>
</dbReference>
<reference evidence="8 9" key="1">
    <citation type="submission" date="2021-04" db="EMBL/GenBank/DDBJ databases">
        <authorList>
            <person name="De Guttry C."/>
            <person name="Zahm M."/>
            <person name="Klopp C."/>
            <person name="Cabau C."/>
            <person name="Louis A."/>
            <person name="Berthelot C."/>
            <person name="Parey E."/>
            <person name="Roest Crollius H."/>
            <person name="Montfort J."/>
            <person name="Robinson-Rechavi M."/>
            <person name="Bucao C."/>
            <person name="Bouchez O."/>
            <person name="Gislard M."/>
            <person name="Lluch J."/>
            <person name="Milhes M."/>
            <person name="Lampietro C."/>
            <person name="Lopez Roques C."/>
            <person name="Donnadieu C."/>
            <person name="Braasch I."/>
            <person name="Desvignes T."/>
            <person name="Postlethwait J."/>
            <person name="Bobe J."/>
            <person name="Wedekind C."/>
            <person name="Guiguen Y."/>
        </authorList>
    </citation>
    <scope>NUCLEOTIDE SEQUENCE [LARGE SCALE GENOMIC DNA]</scope>
    <source>
        <strain evidence="8">Cs_M1</strain>
        <tissue evidence="8">Blood</tissue>
    </source>
</reference>
<protein>
    <recommendedName>
        <fullName evidence="7">Lipid desaturase domain-containing protein</fullName>
    </recommendedName>
</protein>
<dbReference type="Pfam" id="PF10520">
    <property type="entry name" value="Lipid_desat"/>
    <property type="match status" value="1"/>
</dbReference>
<organism evidence="8 9">
    <name type="scientific">Coregonus suidteri</name>
    <dbReference type="NCBI Taxonomy" id="861788"/>
    <lineage>
        <taxon>Eukaryota</taxon>
        <taxon>Metazoa</taxon>
        <taxon>Chordata</taxon>
        <taxon>Craniata</taxon>
        <taxon>Vertebrata</taxon>
        <taxon>Euteleostomi</taxon>
        <taxon>Actinopterygii</taxon>
        <taxon>Neopterygii</taxon>
        <taxon>Teleostei</taxon>
        <taxon>Protacanthopterygii</taxon>
        <taxon>Salmoniformes</taxon>
        <taxon>Salmonidae</taxon>
        <taxon>Coregoninae</taxon>
        <taxon>Coregonus</taxon>
    </lineage>
</organism>
<evidence type="ECO:0000256" key="5">
    <source>
        <dbReference type="ARBA" id="ARBA00023136"/>
    </source>
</evidence>
<keyword evidence="5 6" id="KW-0472">Membrane</keyword>
<keyword evidence="9" id="KW-1185">Reference proteome</keyword>
<sequence>MELSVEPRVEHGENGKRKRVWTRFTEHRAKWTGSGYGAVGSQQEKDVRKDVNLCYLLANFHLGHMWYILLGIGWVVFLQNCHIILPRKHHCIHHVSPHKTYFCITTGWLNYPLENVGFWSKLEDLIQSVTGEKPRSDDQKWAHKTK</sequence>
<dbReference type="AlphaFoldDB" id="A0AAN8LDB2"/>
<keyword evidence="3 6" id="KW-0812">Transmembrane</keyword>
<evidence type="ECO:0000313" key="8">
    <source>
        <dbReference type="EMBL" id="KAK6308265.1"/>
    </source>
</evidence>
<comment type="caution">
    <text evidence="8">The sequence shown here is derived from an EMBL/GenBank/DDBJ whole genome shotgun (WGS) entry which is preliminary data.</text>
</comment>
<dbReference type="Proteomes" id="UP001356427">
    <property type="component" value="Unassembled WGS sequence"/>
</dbReference>
<comment type="subcellular location">
    <subcellularLocation>
        <location evidence="1">Membrane</location>
        <topology evidence="1">Multi-pass membrane protein</topology>
    </subcellularLocation>
</comment>
<evidence type="ECO:0000313" key="9">
    <source>
        <dbReference type="Proteomes" id="UP001356427"/>
    </source>
</evidence>
<evidence type="ECO:0000256" key="6">
    <source>
        <dbReference type="SAM" id="Phobius"/>
    </source>
</evidence>
<dbReference type="InterPro" id="IPR019547">
    <property type="entry name" value="Lipid_desat"/>
</dbReference>
<proteinExistence type="inferred from homology"/>
<comment type="similarity">
    <text evidence="2">Belongs to the fatty acid desaturase CarF family.</text>
</comment>
<dbReference type="PANTHER" id="PTHR48177:SF1">
    <property type="entry name" value="PLASMANYLETHANOLAMINE DESATURASE 1"/>
    <property type="match status" value="1"/>
</dbReference>
<feature type="transmembrane region" description="Helical" evidence="6">
    <location>
        <begin position="65"/>
        <end position="85"/>
    </location>
</feature>
<evidence type="ECO:0000256" key="1">
    <source>
        <dbReference type="ARBA" id="ARBA00004141"/>
    </source>
</evidence>
<evidence type="ECO:0000256" key="2">
    <source>
        <dbReference type="ARBA" id="ARBA00007620"/>
    </source>
</evidence>
<dbReference type="InterPro" id="IPR052601">
    <property type="entry name" value="Plasmalogen_desaturase"/>
</dbReference>
<feature type="domain" description="Lipid desaturase" evidence="7">
    <location>
        <begin position="72"/>
        <end position="137"/>
    </location>
</feature>